<feature type="domain" description="Nucleotidyl transferase" evidence="12">
    <location>
        <begin position="51"/>
        <end position="247"/>
    </location>
</feature>
<comment type="similarity">
    <text evidence="2">Belongs to the glucose-1-phosphate thymidylyltransferase family.</text>
</comment>
<evidence type="ECO:0000256" key="4">
    <source>
        <dbReference type="ARBA" id="ARBA00017654"/>
    </source>
</evidence>
<keyword evidence="5 13" id="KW-0808">Transferase</keyword>
<dbReference type="GO" id="GO:0046872">
    <property type="term" value="F:metal ion binding"/>
    <property type="evidence" value="ECO:0007669"/>
    <property type="project" value="UniProtKB-KW"/>
</dbReference>
<dbReference type="Pfam" id="PF00483">
    <property type="entry name" value="NTP_transferase"/>
    <property type="match status" value="1"/>
</dbReference>
<evidence type="ECO:0000256" key="3">
    <source>
        <dbReference type="ARBA" id="ARBA00012461"/>
    </source>
</evidence>
<dbReference type="GO" id="GO:0008879">
    <property type="term" value="F:glucose-1-phosphate thymidylyltransferase activity"/>
    <property type="evidence" value="ECO:0007669"/>
    <property type="project" value="UniProtKB-EC"/>
</dbReference>
<name>W4V269_9FIRM</name>
<gene>
    <name evidence="13" type="ORF">JCM21531_938</name>
</gene>
<accession>W4V269</accession>
<dbReference type="InterPro" id="IPR005907">
    <property type="entry name" value="G1P_thy_trans_s"/>
</dbReference>
<evidence type="ECO:0000256" key="10">
    <source>
        <dbReference type="ARBA" id="ARBA00032598"/>
    </source>
</evidence>
<dbReference type="PANTHER" id="PTHR43532:SF1">
    <property type="entry name" value="GLUCOSE-1-PHOSPHATE THYMIDYLYLTRANSFERASE 1"/>
    <property type="match status" value="1"/>
</dbReference>
<evidence type="ECO:0000256" key="8">
    <source>
        <dbReference type="ARBA" id="ARBA00022842"/>
    </source>
</evidence>
<keyword evidence="6" id="KW-0548">Nucleotidyltransferase</keyword>
<evidence type="ECO:0000256" key="7">
    <source>
        <dbReference type="ARBA" id="ARBA00022723"/>
    </source>
</evidence>
<proteinExistence type="inferred from homology"/>
<dbReference type="STRING" id="1294263.JCM21531_938"/>
<evidence type="ECO:0000256" key="2">
    <source>
        <dbReference type="ARBA" id="ARBA00010480"/>
    </source>
</evidence>
<dbReference type="Proteomes" id="UP000019109">
    <property type="component" value="Unassembled WGS sequence"/>
</dbReference>
<dbReference type="PANTHER" id="PTHR43532">
    <property type="entry name" value="GLUCOSE-1-PHOSPHATE THYMIDYLYLTRANSFERASE"/>
    <property type="match status" value="1"/>
</dbReference>
<dbReference type="SUPFAM" id="SSF53448">
    <property type="entry name" value="Nucleotide-diphospho-sugar transferases"/>
    <property type="match status" value="1"/>
</dbReference>
<dbReference type="RefSeq" id="WP_038287352.1">
    <property type="nucleotide sequence ID" value="NZ_BAVR01000008.1"/>
</dbReference>
<evidence type="ECO:0000256" key="6">
    <source>
        <dbReference type="ARBA" id="ARBA00022695"/>
    </source>
</evidence>
<evidence type="ECO:0000256" key="11">
    <source>
        <dbReference type="ARBA" id="ARBA00049336"/>
    </source>
</evidence>
<evidence type="ECO:0000256" key="1">
    <source>
        <dbReference type="ARBA" id="ARBA00001946"/>
    </source>
</evidence>
<evidence type="ECO:0000259" key="12">
    <source>
        <dbReference type="Pfam" id="PF00483"/>
    </source>
</evidence>
<dbReference type="AlphaFoldDB" id="W4V269"/>
<reference evidence="13" key="1">
    <citation type="journal article" date="2014" name="Genome Announc.">
        <title>Draft Genome Sequence of Clostridium straminisolvens Strain JCM 21531T, Isolated from a Cellulose-Degrading Bacterial Community.</title>
        <authorList>
            <person name="Yuki M."/>
            <person name="Oshima K."/>
            <person name="Suda W."/>
            <person name="Sakamoto M."/>
            <person name="Kitamura K."/>
            <person name="Iida T."/>
            <person name="Hattori M."/>
            <person name="Ohkuma M."/>
        </authorList>
    </citation>
    <scope>NUCLEOTIDE SEQUENCE [LARGE SCALE GENOMIC DNA]</scope>
    <source>
        <strain evidence="13">JCM 21531</strain>
    </source>
</reference>
<dbReference type="InterPro" id="IPR029044">
    <property type="entry name" value="Nucleotide-diphossugar_trans"/>
</dbReference>
<keyword evidence="7" id="KW-0479">Metal-binding</keyword>
<dbReference type="OrthoDB" id="9803871at2"/>
<dbReference type="EC" id="2.7.7.24" evidence="3"/>
<sequence length="265" mass="30565">MVYECFGKSDWDCPGRRLGTRMKPFKLWKELIPVGYKEYSDGQKSKFIPKLIAEYTIDNMVRAGAKRIVMVLNEQKIELLRFFGNGSLNGASIAYLCQDTSRNITGMPIAIDEGYRWLKDCTVMMGMPDTIVEPFDCFKQLLEMSNEKKADLTLGVFPTNKPHRLAPVVINSNTSKVEIIYDKPKETRIFNTWNIAVWSNRFTELLHEYVWDYVSKKENTGTEILLSDIFNAAIKEGLNVYAKFFKTAGVMTWAILMNLWQHVLK</sequence>
<dbReference type="EMBL" id="BAVR01000008">
    <property type="protein sequence ID" value="GAE87560.1"/>
    <property type="molecule type" value="Genomic_DNA"/>
</dbReference>
<protein>
    <recommendedName>
        <fullName evidence="4">Glucose-1-phosphate thymidylyltransferase</fullName>
        <ecNumber evidence="3">2.7.7.24</ecNumber>
    </recommendedName>
    <alternativeName>
        <fullName evidence="10">dTDP-glucose pyrophosphorylase</fullName>
    </alternativeName>
    <alternativeName>
        <fullName evidence="9">dTDP-glucose synthase</fullName>
    </alternativeName>
</protein>
<dbReference type="Gene3D" id="3.90.550.10">
    <property type="entry name" value="Spore Coat Polysaccharide Biosynthesis Protein SpsA, Chain A"/>
    <property type="match status" value="1"/>
</dbReference>
<comment type="caution">
    <text evidence="13">The sequence shown here is derived from an EMBL/GenBank/DDBJ whole genome shotgun (WGS) entry which is preliminary data.</text>
</comment>
<comment type="cofactor">
    <cofactor evidence="1">
        <name>Mg(2+)</name>
        <dbReference type="ChEBI" id="CHEBI:18420"/>
    </cofactor>
</comment>
<evidence type="ECO:0000256" key="9">
    <source>
        <dbReference type="ARBA" id="ARBA00032492"/>
    </source>
</evidence>
<evidence type="ECO:0000256" key="5">
    <source>
        <dbReference type="ARBA" id="ARBA00022679"/>
    </source>
</evidence>
<comment type="catalytic activity">
    <reaction evidence="11">
        <text>dTTP + alpha-D-glucose 1-phosphate + H(+) = dTDP-alpha-D-glucose + diphosphate</text>
        <dbReference type="Rhea" id="RHEA:15225"/>
        <dbReference type="ChEBI" id="CHEBI:15378"/>
        <dbReference type="ChEBI" id="CHEBI:33019"/>
        <dbReference type="ChEBI" id="CHEBI:37568"/>
        <dbReference type="ChEBI" id="CHEBI:57477"/>
        <dbReference type="ChEBI" id="CHEBI:58601"/>
        <dbReference type="EC" id="2.7.7.24"/>
    </reaction>
</comment>
<keyword evidence="14" id="KW-1185">Reference proteome</keyword>
<organism evidence="13 14">
    <name type="scientific">Acetivibrio straminisolvens JCM 21531</name>
    <dbReference type="NCBI Taxonomy" id="1294263"/>
    <lineage>
        <taxon>Bacteria</taxon>
        <taxon>Bacillati</taxon>
        <taxon>Bacillota</taxon>
        <taxon>Clostridia</taxon>
        <taxon>Eubacteriales</taxon>
        <taxon>Oscillospiraceae</taxon>
        <taxon>Acetivibrio</taxon>
    </lineage>
</organism>
<evidence type="ECO:0000313" key="13">
    <source>
        <dbReference type="EMBL" id="GAE87560.1"/>
    </source>
</evidence>
<evidence type="ECO:0000313" key="14">
    <source>
        <dbReference type="Proteomes" id="UP000019109"/>
    </source>
</evidence>
<keyword evidence="8" id="KW-0460">Magnesium</keyword>
<dbReference type="InterPro" id="IPR005835">
    <property type="entry name" value="NTP_transferase_dom"/>
</dbReference>